<reference evidence="2 3" key="1">
    <citation type="submission" date="2023-07" db="EMBL/GenBank/DDBJ databases">
        <title>Sorghum-associated microbial communities from plants grown in Nebraska, USA.</title>
        <authorList>
            <person name="Schachtman D."/>
        </authorList>
    </citation>
    <scope>NUCLEOTIDE SEQUENCE [LARGE SCALE GENOMIC DNA]</scope>
    <source>
        <strain evidence="2 3">DS2154</strain>
    </source>
</reference>
<proteinExistence type="predicted"/>
<name>A0ABU1N1G7_9CAUL</name>
<dbReference type="EMBL" id="JAVDRL010000008">
    <property type="protein sequence ID" value="MDR6532247.1"/>
    <property type="molecule type" value="Genomic_DNA"/>
</dbReference>
<dbReference type="RefSeq" id="WP_056756126.1">
    <property type="nucleotide sequence ID" value="NZ_BMLD01000004.1"/>
</dbReference>
<organism evidence="2 3">
    <name type="scientific">Caulobacter rhizosphaerae</name>
    <dbReference type="NCBI Taxonomy" id="2010972"/>
    <lineage>
        <taxon>Bacteria</taxon>
        <taxon>Pseudomonadati</taxon>
        <taxon>Pseudomonadota</taxon>
        <taxon>Alphaproteobacteria</taxon>
        <taxon>Caulobacterales</taxon>
        <taxon>Caulobacteraceae</taxon>
        <taxon>Caulobacter</taxon>
    </lineage>
</organism>
<evidence type="ECO:0000313" key="2">
    <source>
        <dbReference type="EMBL" id="MDR6532247.1"/>
    </source>
</evidence>
<protein>
    <submittedName>
        <fullName evidence="2">General stress protein YciG</fullName>
    </submittedName>
</protein>
<evidence type="ECO:0000313" key="3">
    <source>
        <dbReference type="Proteomes" id="UP001262754"/>
    </source>
</evidence>
<dbReference type="Proteomes" id="UP001262754">
    <property type="component" value="Unassembled WGS sequence"/>
</dbReference>
<feature type="region of interest" description="Disordered" evidence="1">
    <location>
        <begin position="1"/>
        <end position="65"/>
    </location>
</feature>
<keyword evidence="3" id="KW-1185">Reference proteome</keyword>
<accession>A0ABU1N1G7</accession>
<gene>
    <name evidence="2" type="ORF">J2800_003003</name>
</gene>
<evidence type="ECO:0000256" key="1">
    <source>
        <dbReference type="SAM" id="MobiDB-lite"/>
    </source>
</evidence>
<comment type="caution">
    <text evidence="2">The sequence shown here is derived from an EMBL/GenBank/DDBJ whole genome shotgun (WGS) entry which is preliminary data.</text>
</comment>
<sequence length="65" mass="6847">MTLDGEKPKAKRGFAAISPERRREIAARGGASVPSGKRSFSQNRELAARAGRIGGSSSPPPKEPD</sequence>